<dbReference type="GeneID" id="11469832"/>
<accession>G8JWW3</accession>
<dbReference type="eggNOG" id="ENOG502S5IG">
    <property type="taxonomic scope" value="Eukaryota"/>
</dbReference>
<gene>
    <name evidence="2" type="ordered locus">Ecym_8041</name>
</gene>
<reference evidence="3" key="1">
    <citation type="journal article" date="2012" name="G3 (Bethesda)">
        <title>Pichia sorbitophila, an interspecies yeast hybrid reveals early steps of genome resolution following polyploidization.</title>
        <authorList>
            <person name="Leh Louis V."/>
            <person name="Despons L."/>
            <person name="Friedrich A."/>
            <person name="Martin T."/>
            <person name="Durrens P."/>
            <person name="Casaregola S."/>
            <person name="Neuveglise C."/>
            <person name="Fairhead C."/>
            <person name="Marck C."/>
            <person name="Cruz J.A."/>
            <person name="Straub M.L."/>
            <person name="Kugler V."/>
            <person name="Sacerdot C."/>
            <person name="Uzunov Z."/>
            <person name="Thierry A."/>
            <person name="Weiss S."/>
            <person name="Bleykasten C."/>
            <person name="De Montigny J."/>
            <person name="Jacques N."/>
            <person name="Jung P."/>
            <person name="Lemaire M."/>
            <person name="Mallet S."/>
            <person name="Morel G."/>
            <person name="Richard G.F."/>
            <person name="Sarkar A."/>
            <person name="Savel G."/>
            <person name="Schacherer J."/>
            <person name="Seret M.L."/>
            <person name="Talla E."/>
            <person name="Samson G."/>
            <person name="Jubin C."/>
            <person name="Poulain J."/>
            <person name="Vacherie B."/>
            <person name="Barbe V."/>
            <person name="Pelletier E."/>
            <person name="Sherman D.J."/>
            <person name="Westhof E."/>
            <person name="Weissenbach J."/>
            <person name="Baret P.V."/>
            <person name="Wincker P."/>
            <person name="Gaillardin C."/>
            <person name="Dujon B."/>
            <person name="Souciet J.L."/>
        </authorList>
    </citation>
    <scope>NUCLEOTIDE SEQUENCE [LARGE SCALE GENOMIC DNA]</scope>
    <source>
        <strain evidence="3">CBS 270.75 / DBVPG 7215 / KCTC 17166 / NRRL Y-17582</strain>
    </source>
</reference>
<dbReference type="EMBL" id="CP002504">
    <property type="protein sequence ID" value="AET41337.1"/>
    <property type="molecule type" value="Genomic_DNA"/>
</dbReference>
<evidence type="ECO:0000313" key="2">
    <source>
        <dbReference type="EMBL" id="AET41337.1"/>
    </source>
</evidence>
<dbReference type="AlphaFoldDB" id="G8JWW3"/>
<dbReference type="OrthoDB" id="4036043at2759"/>
<dbReference type="HOGENOM" id="CLU_091460_0_0_1"/>
<dbReference type="FunCoup" id="G8JWW3">
    <property type="interactions" value="37"/>
</dbReference>
<keyword evidence="3" id="KW-1185">Reference proteome</keyword>
<protein>
    <submittedName>
        <fullName evidence="2">Uncharacterized protein</fullName>
    </submittedName>
</protein>
<name>G8JWW3_ERECY</name>
<sequence length="254" mass="27937">MVGGKASSVQAITPEEPSRLSGVESGGGELVMVIKDGGVLVEEEREQGGPEQGVRKSLGVLEEAPGVVCEREGNLRNNDGADACSSTKEEMDLEPSLANTRELKLQITRIINQFKSGEPEEVNKEEVLCVLNKSLTAISHWSLQAQLSQLSQSKSVWDSRLMVENNLIKKEAEFFKNRLEQKTSAAAPAPLLSSMSVKRVSMLGANQTKKKSTLLTSPKSFKLVENTKPHPRMRRKPDNPSKSGFVRVFHLERL</sequence>
<dbReference type="KEGG" id="erc:Ecym_8041"/>
<proteinExistence type="predicted"/>
<dbReference type="InParanoid" id="G8JWW3"/>
<feature type="region of interest" description="Disordered" evidence="1">
    <location>
        <begin position="1"/>
        <end position="27"/>
    </location>
</feature>
<evidence type="ECO:0000256" key="1">
    <source>
        <dbReference type="SAM" id="MobiDB-lite"/>
    </source>
</evidence>
<organism evidence="2 3">
    <name type="scientific">Eremothecium cymbalariae (strain CBS 270.75 / DBVPG 7215 / KCTC 17166 / NRRL Y-17582)</name>
    <name type="common">Yeast</name>
    <dbReference type="NCBI Taxonomy" id="931890"/>
    <lineage>
        <taxon>Eukaryota</taxon>
        <taxon>Fungi</taxon>
        <taxon>Dikarya</taxon>
        <taxon>Ascomycota</taxon>
        <taxon>Saccharomycotina</taxon>
        <taxon>Saccharomycetes</taxon>
        <taxon>Saccharomycetales</taxon>
        <taxon>Saccharomycetaceae</taxon>
        <taxon>Eremothecium</taxon>
    </lineage>
</organism>
<dbReference type="Proteomes" id="UP000006790">
    <property type="component" value="Chromosome 8"/>
</dbReference>
<evidence type="ECO:0000313" key="3">
    <source>
        <dbReference type="Proteomes" id="UP000006790"/>
    </source>
</evidence>
<dbReference type="RefSeq" id="XP_003648154.1">
    <property type="nucleotide sequence ID" value="XM_003648106.1"/>
</dbReference>